<dbReference type="InterPro" id="IPR041616">
    <property type="entry name" value="PheRS_beta_core"/>
</dbReference>
<dbReference type="GO" id="GO:0005524">
    <property type="term" value="F:ATP binding"/>
    <property type="evidence" value="ECO:0007669"/>
    <property type="project" value="UniProtKB-UniRule"/>
</dbReference>
<sequence>MRMPLSWLAEVTDLPPGARGADVAAGLVSVGLEEEDLHGGDLTGPLVVGRVLDFTLEPQKNGKTIRWCTVDVGQNGQMLTEGKHQEIVCGAHNFEVGDLVVVVLPGAVLPGNFAIAARKTYGHVSNGMICAEDEIGLGHDHEGIIVLERLLGAEKAAMLQAGDDAIALLGLAEETVETNVTPDRGYCFSVRGLAREYWHSQGSPAGGYRDPADVATPQANDSGHPIRLDDDAPLDGNVGCDRFVARVVRGIDPTRPSPSWMQKRLTQMGMRPISLAVDVTNYVMLAVGQPLHAYDLAKLDGPIVVRRARSGEALTTLDDVERTLSPEDLLITDSGERPLAIAGVMGGASSEVDDSTTDVLVEAAHFDPTTVARSSRRHRLVTEASKRFERGVDPRVTAAAAQLAVDLLVEHGGGTADPGVTDVDHTTERTAYLLDVTEPSRIVGVDYPRERVLAILRDLGCTVDEAGEGTDDTHVLVTPPSWRPDLVDAPDYAEEVARIDGYNNIPSITPTPSEGRGLTHGQKARRIVADALAGAGYTEVLSYPFVAAELADQLGLAPDDDRREAVRVANPLSEERPLLRTMVLSSLVDVLRRNLARGHKDVAISEIGLVFRPGGPLAKAPIPSVDSRPDDATLEQLYAAVPDQPRRAAAIASGQIEQAGWWGPGRAADWSDMVAAVQSVAGALAVPVVVTNDPGHAPWHPGRCARISLADGTLVGHAGELHPKVLAALDLPPRTVATEFDVDVLTAASEEPVQASEFSSFPPALTDVALLVRSEVAAGDVETALRRGAGESLESIALFDVYEGERVEAGHRSLAYRLTFRALDRTLTTDEVNAFRDAAVAAAAEATGAVQR</sequence>
<dbReference type="RefSeq" id="WP_141821035.1">
    <property type="nucleotide sequence ID" value="NZ_BAAAQC010000008.1"/>
</dbReference>
<keyword evidence="6 15" id="KW-0436">Ligase</keyword>
<keyword evidence="12 15" id="KW-0648">Protein biosynthesis</keyword>
<dbReference type="GO" id="GO:0000049">
    <property type="term" value="F:tRNA binding"/>
    <property type="evidence" value="ECO:0007669"/>
    <property type="project" value="UniProtKB-UniRule"/>
</dbReference>
<dbReference type="HAMAP" id="MF_00283">
    <property type="entry name" value="Phe_tRNA_synth_beta1"/>
    <property type="match status" value="1"/>
</dbReference>
<keyword evidence="4 15" id="KW-0963">Cytoplasm</keyword>
<feature type="domain" description="FDX-ACB" evidence="18">
    <location>
        <begin position="759"/>
        <end position="852"/>
    </location>
</feature>
<dbReference type="InterPro" id="IPR005121">
    <property type="entry name" value="Fdx_antiC-bd"/>
</dbReference>
<gene>
    <name evidence="15" type="primary">pheT</name>
    <name evidence="20" type="ORF">FHX52_1364</name>
</gene>
<evidence type="ECO:0000313" key="20">
    <source>
        <dbReference type="EMBL" id="TQN48233.1"/>
    </source>
</evidence>
<dbReference type="SUPFAM" id="SSF56037">
    <property type="entry name" value="PheT/TilS domain"/>
    <property type="match status" value="1"/>
</dbReference>
<proteinExistence type="inferred from homology"/>
<comment type="subunit">
    <text evidence="3 15">Tetramer of two alpha and two beta subunits.</text>
</comment>
<evidence type="ECO:0000256" key="13">
    <source>
        <dbReference type="ARBA" id="ARBA00023146"/>
    </source>
</evidence>
<dbReference type="SMART" id="SM00873">
    <property type="entry name" value="B3_4"/>
    <property type="match status" value="1"/>
</dbReference>
<dbReference type="PROSITE" id="PS51447">
    <property type="entry name" value="FDX_ACB"/>
    <property type="match status" value="1"/>
</dbReference>
<dbReference type="Gene3D" id="3.30.930.10">
    <property type="entry name" value="Bira Bifunctional Protein, Domain 2"/>
    <property type="match status" value="1"/>
</dbReference>
<dbReference type="PANTHER" id="PTHR10947:SF0">
    <property type="entry name" value="PHENYLALANINE--TRNA LIGASE BETA SUBUNIT"/>
    <property type="match status" value="1"/>
</dbReference>
<keyword evidence="5 16" id="KW-0820">tRNA-binding</keyword>
<dbReference type="Gene3D" id="3.30.70.380">
    <property type="entry name" value="Ferrodoxin-fold anticodon-binding domain"/>
    <property type="match status" value="1"/>
</dbReference>
<dbReference type="Pfam" id="PF03483">
    <property type="entry name" value="B3_4"/>
    <property type="match status" value="1"/>
</dbReference>
<comment type="catalytic activity">
    <reaction evidence="14 15">
        <text>tRNA(Phe) + L-phenylalanine + ATP = L-phenylalanyl-tRNA(Phe) + AMP + diphosphate + H(+)</text>
        <dbReference type="Rhea" id="RHEA:19413"/>
        <dbReference type="Rhea" id="RHEA-COMP:9668"/>
        <dbReference type="Rhea" id="RHEA-COMP:9699"/>
        <dbReference type="ChEBI" id="CHEBI:15378"/>
        <dbReference type="ChEBI" id="CHEBI:30616"/>
        <dbReference type="ChEBI" id="CHEBI:33019"/>
        <dbReference type="ChEBI" id="CHEBI:58095"/>
        <dbReference type="ChEBI" id="CHEBI:78442"/>
        <dbReference type="ChEBI" id="CHEBI:78531"/>
        <dbReference type="ChEBI" id="CHEBI:456215"/>
        <dbReference type="EC" id="6.1.1.20"/>
    </reaction>
</comment>
<dbReference type="GO" id="GO:0009328">
    <property type="term" value="C:phenylalanine-tRNA ligase complex"/>
    <property type="evidence" value="ECO:0007669"/>
    <property type="project" value="TreeGrafter"/>
</dbReference>
<dbReference type="InterPro" id="IPR005147">
    <property type="entry name" value="tRNA_synthase_B5-dom"/>
</dbReference>
<reference evidence="20 21" key="1">
    <citation type="submission" date="2019-06" db="EMBL/GenBank/DDBJ databases">
        <title>Sequencing the genomes of 1000 actinobacteria strains.</title>
        <authorList>
            <person name="Klenk H.-P."/>
        </authorList>
    </citation>
    <scope>NUCLEOTIDE SEQUENCE [LARGE SCALE GENOMIC DNA]</scope>
    <source>
        <strain evidence="20 21">DSM 21776</strain>
    </source>
</reference>
<dbReference type="Pfam" id="PF03484">
    <property type="entry name" value="B5"/>
    <property type="match status" value="1"/>
</dbReference>
<evidence type="ECO:0000256" key="9">
    <source>
        <dbReference type="ARBA" id="ARBA00022840"/>
    </source>
</evidence>
<evidence type="ECO:0000256" key="4">
    <source>
        <dbReference type="ARBA" id="ARBA00022490"/>
    </source>
</evidence>
<dbReference type="InterPro" id="IPR012340">
    <property type="entry name" value="NA-bd_OB-fold"/>
</dbReference>
<feature type="binding site" evidence="15">
    <location>
        <position position="495"/>
    </location>
    <ligand>
        <name>Mg(2+)</name>
        <dbReference type="ChEBI" id="CHEBI:18420"/>
        <note>shared with alpha subunit</note>
    </ligand>
</feature>
<dbReference type="Gene3D" id="2.40.50.140">
    <property type="entry name" value="Nucleic acid-binding proteins"/>
    <property type="match status" value="1"/>
</dbReference>
<dbReference type="InterPro" id="IPR009061">
    <property type="entry name" value="DNA-bd_dom_put_sf"/>
</dbReference>
<feature type="binding site" evidence="15">
    <location>
        <position position="491"/>
    </location>
    <ligand>
        <name>Mg(2+)</name>
        <dbReference type="ChEBI" id="CHEBI:18420"/>
        <note>shared with alpha subunit</note>
    </ligand>
</feature>
<dbReference type="InterPro" id="IPR004532">
    <property type="entry name" value="Phe-tRNA-ligase_IIc_bsu_bact"/>
</dbReference>
<feature type="binding site" evidence="15">
    <location>
        <position position="494"/>
    </location>
    <ligand>
        <name>Mg(2+)</name>
        <dbReference type="ChEBI" id="CHEBI:18420"/>
        <note>shared with alpha subunit</note>
    </ligand>
</feature>
<dbReference type="InterPro" id="IPR045864">
    <property type="entry name" value="aa-tRNA-synth_II/BPL/LPL"/>
</dbReference>
<dbReference type="SUPFAM" id="SSF55681">
    <property type="entry name" value="Class II aaRS and biotin synthetases"/>
    <property type="match status" value="1"/>
</dbReference>
<keyword evidence="10 15" id="KW-0460">Magnesium</keyword>
<evidence type="ECO:0000256" key="11">
    <source>
        <dbReference type="ARBA" id="ARBA00022884"/>
    </source>
</evidence>
<dbReference type="Gene3D" id="3.30.56.10">
    <property type="match status" value="2"/>
</dbReference>
<dbReference type="EC" id="6.1.1.20" evidence="15"/>
<comment type="subcellular location">
    <subcellularLocation>
        <location evidence="1 15">Cytoplasm</location>
    </subcellularLocation>
</comment>
<dbReference type="CDD" id="cd00769">
    <property type="entry name" value="PheRS_beta_core"/>
    <property type="match status" value="1"/>
</dbReference>
<keyword evidence="8 15" id="KW-0547">Nucleotide-binding</keyword>
<dbReference type="Proteomes" id="UP000320085">
    <property type="component" value="Unassembled WGS sequence"/>
</dbReference>
<dbReference type="Pfam" id="PF03147">
    <property type="entry name" value="FDX-ACB"/>
    <property type="match status" value="1"/>
</dbReference>
<evidence type="ECO:0000313" key="21">
    <source>
        <dbReference type="Proteomes" id="UP000320085"/>
    </source>
</evidence>
<dbReference type="FunFam" id="3.50.40.10:FF:000001">
    <property type="entry name" value="Phenylalanine--tRNA ligase beta subunit"/>
    <property type="match status" value="1"/>
</dbReference>
<evidence type="ECO:0000256" key="6">
    <source>
        <dbReference type="ARBA" id="ARBA00022598"/>
    </source>
</evidence>
<dbReference type="FunFam" id="3.30.70.380:FF:000001">
    <property type="entry name" value="Phenylalanine--tRNA ligase beta subunit"/>
    <property type="match status" value="1"/>
</dbReference>
<evidence type="ECO:0000259" key="17">
    <source>
        <dbReference type="PROSITE" id="PS50886"/>
    </source>
</evidence>
<evidence type="ECO:0000256" key="2">
    <source>
        <dbReference type="ARBA" id="ARBA00008653"/>
    </source>
</evidence>
<dbReference type="PROSITE" id="PS51483">
    <property type="entry name" value="B5"/>
    <property type="match status" value="1"/>
</dbReference>
<keyword evidence="13 15" id="KW-0030">Aminoacyl-tRNA synthetase</keyword>
<accession>A0A543PVX4</accession>
<dbReference type="SUPFAM" id="SSF54991">
    <property type="entry name" value="Anticodon-binding domain of PheRS"/>
    <property type="match status" value="1"/>
</dbReference>
<comment type="caution">
    <text evidence="20">The sequence shown here is derived from an EMBL/GenBank/DDBJ whole genome shotgun (WGS) entry which is preliminary data.</text>
</comment>
<evidence type="ECO:0000256" key="15">
    <source>
        <dbReference type="HAMAP-Rule" id="MF_00283"/>
    </source>
</evidence>
<evidence type="ECO:0000256" key="5">
    <source>
        <dbReference type="ARBA" id="ARBA00022555"/>
    </source>
</evidence>
<dbReference type="EMBL" id="VFQF01000001">
    <property type="protein sequence ID" value="TQN48233.1"/>
    <property type="molecule type" value="Genomic_DNA"/>
</dbReference>
<dbReference type="SMART" id="SM00874">
    <property type="entry name" value="B5"/>
    <property type="match status" value="1"/>
</dbReference>
<name>A0A543PVX4_9MICO</name>
<evidence type="ECO:0000256" key="16">
    <source>
        <dbReference type="PROSITE-ProRule" id="PRU00209"/>
    </source>
</evidence>
<evidence type="ECO:0000256" key="10">
    <source>
        <dbReference type="ARBA" id="ARBA00022842"/>
    </source>
</evidence>
<keyword evidence="11 16" id="KW-0694">RNA-binding</keyword>
<evidence type="ECO:0000256" key="14">
    <source>
        <dbReference type="ARBA" id="ARBA00049255"/>
    </source>
</evidence>
<dbReference type="CDD" id="cd02796">
    <property type="entry name" value="tRNA_bind_bactPheRS"/>
    <property type="match status" value="1"/>
</dbReference>
<dbReference type="Pfam" id="PF01588">
    <property type="entry name" value="tRNA_bind"/>
    <property type="match status" value="1"/>
</dbReference>
<dbReference type="GO" id="GO:0004826">
    <property type="term" value="F:phenylalanine-tRNA ligase activity"/>
    <property type="evidence" value="ECO:0007669"/>
    <property type="project" value="UniProtKB-UniRule"/>
</dbReference>
<dbReference type="InterPro" id="IPR045060">
    <property type="entry name" value="Phe-tRNA-ligase_IIc_bsu"/>
</dbReference>
<dbReference type="InterPro" id="IPR033714">
    <property type="entry name" value="tRNA_bind_bactPheRS"/>
</dbReference>
<dbReference type="Pfam" id="PF17759">
    <property type="entry name" value="tRNA_synthFbeta"/>
    <property type="match status" value="1"/>
</dbReference>
<dbReference type="AlphaFoldDB" id="A0A543PVX4"/>
<dbReference type="OrthoDB" id="9805455at2"/>
<dbReference type="GO" id="GO:0000287">
    <property type="term" value="F:magnesium ion binding"/>
    <property type="evidence" value="ECO:0007669"/>
    <property type="project" value="UniProtKB-UniRule"/>
</dbReference>
<dbReference type="InterPro" id="IPR036690">
    <property type="entry name" value="Fdx_antiC-bd_sf"/>
</dbReference>
<keyword evidence="7 15" id="KW-0479">Metal-binding</keyword>
<evidence type="ECO:0000259" key="19">
    <source>
        <dbReference type="PROSITE" id="PS51483"/>
    </source>
</evidence>
<evidence type="ECO:0000259" key="18">
    <source>
        <dbReference type="PROSITE" id="PS51447"/>
    </source>
</evidence>
<dbReference type="SUPFAM" id="SSF50249">
    <property type="entry name" value="Nucleic acid-binding proteins"/>
    <property type="match status" value="1"/>
</dbReference>
<evidence type="ECO:0000256" key="12">
    <source>
        <dbReference type="ARBA" id="ARBA00022917"/>
    </source>
</evidence>
<dbReference type="SUPFAM" id="SSF46955">
    <property type="entry name" value="Putative DNA-binding domain"/>
    <property type="match status" value="1"/>
</dbReference>
<dbReference type="Gene3D" id="3.50.40.10">
    <property type="entry name" value="Phenylalanyl-trna Synthetase, Chain B, domain 3"/>
    <property type="match status" value="1"/>
</dbReference>
<feature type="domain" description="TRNA-binding" evidence="17">
    <location>
        <begin position="40"/>
        <end position="160"/>
    </location>
</feature>
<organism evidence="20 21">
    <name type="scientific">Humibacillus xanthopallidus</name>
    <dbReference type="NCBI Taxonomy" id="412689"/>
    <lineage>
        <taxon>Bacteria</taxon>
        <taxon>Bacillati</taxon>
        <taxon>Actinomycetota</taxon>
        <taxon>Actinomycetes</taxon>
        <taxon>Micrococcales</taxon>
        <taxon>Intrasporangiaceae</taxon>
        <taxon>Humibacillus</taxon>
    </lineage>
</organism>
<keyword evidence="9 15" id="KW-0067">ATP-binding</keyword>
<comment type="cofactor">
    <cofactor evidence="15">
        <name>Mg(2+)</name>
        <dbReference type="ChEBI" id="CHEBI:18420"/>
    </cofactor>
    <text evidence="15">Binds 2 magnesium ions per tetramer.</text>
</comment>
<dbReference type="NCBIfam" id="TIGR00472">
    <property type="entry name" value="pheT_bact"/>
    <property type="match status" value="1"/>
</dbReference>
<dbReference type="GO" id="GO:0006432">
    <property type="term" value="P:phenylalanyl-tRNA aminoacylation"/>
    <property type="evidence" value="ECO:0007669"/>
    <property type="project" value="UniProtKB-UniRule"/>
</dbReference>
<feature type="domain" description="B5" evidence="19">
    <location>
        <begin position="427"/>
        <end position="507"/>
    </location>
</feature>
<evidence type="ECO:0000256" key="7">
    <source>
        <dbReference type="ARBA" id="ARBA00022723"/>
    </source>
</evidence>
<evidence type="ECO:0000256" key="3">
    <source>
        <dbReference type="ARBA" id="ARBA00011209"/>
    </source>
</evidence>
<dbReference type="SMART" id="SM00896">
    <property type="entry name" value="FDX-ACB"/>
    <property type="match status" value="1"/>
</dbReference>
<evidence type="ECO:0000256" key="1">
    <source>
        <dbReference type="ARBA" id="ARBA00004496"/>
    </source>
</evidence>
<dbReference type="InterPro" id="IPR020825">
    <property type="entry name" value="Phe-tRNA_synthase-like_B3/B4"/>
</dbReference>
<evidence type="ECO:0000256" key="8">
    <source>
        <dbReference type="ARBA" id="ARBA00022741"/>
    </source>
</evidence>
<feature type="binding site" evidence="15">
    <location>
        <position position="485"/>
    </location>
    <ligand>
        <name>Mg(2+)</name>
        <dbReference type="ChEBI" id="CHEBI:18420"/>
        <note>shared with alpha subunit</note>
    </ligand>
</feature>
<dbReference type="PANTHER" id="PTHR10947">
    <property type="entry name" value="PHENYLALANYL-TRNA SYNTHETASE BETA CHAIN AND LEUCINE-RICH REPEAT-CONTAINING PROTEIN 47"/>
    <property type="match status" value="1"/>
</dbReference>
<dbReference type="InterPro" id="IPR005146">
    <property type="entry name" value="B3/B4_tRNA-bd"/>
</dbReference>
<comment type="similarity">
    <text evidence="2 15">Belongs to the phenylalanyl-tRNA synthetase beta subunit family. Type 1 subfamily.</text>
</comment>
<protein>
    <recommendedName>
        <fullName evidence="15">Phenylalanine--tRNA ligase beta subunit</fullName>
        <ecNumber evidence="15">6.1.1.20</ecNumber>
    </recommendedName>
    <alternativeName>
        <fullName evidence="15">Phenylalanyl-tRNA synthetase beta subunit</fullName>
        <shortName evidence="15">PheRS</shortName>
    </alternativeName>
</protein>
<dbReference type="InterPro" id="IPR002547">
    <property type="entry name" value="tRNA-bd_dom"/>
</dbReference>
<dbReference type="PROSITE" id="PS50886">
    <property type="entry name" value="TRBD"/>
    <property type="match status" value="1"/>
</dbReference>